<evidence type="ECO:0000313" key="1">
    <source>
        <dbReference type="EMBL" id="RKP44661.1"/>
    </source>
</evidence>
<evidence type="ECO:0000313" key="2">
    <source>
        <dbReference type="Proteomes" id="UP000270342"/>
    </source>
</evidence>
<sequence>MSTQDPRRLTREQISILYSNVAGIAVAKFNEKGEIPPALMLATFEPTEILMVEIPMQMLLGLYEVAPENAVEQQHNILQRFLAGIFDTASALRASFAVPPDAVVMVAPGGPRAGDEIPAIEFVSVQVITHHNGTWHGRNPIVDGKATLNELCEPLTVAVAAAASPTTH</sequence>
<keyword evidence="2" id="KW-1185">Reference proteome</keyword>
<proteinExistence type="predicted"/>
<dbReference type="EMBL" id="RBZU01000019">
    <property type="protein sequence ID" value="RKP44661.1"/>
    <property type="molecule type" value="Genomic_DNA"/>
</dbReference>
<organism evidence="1 2">
    <name type="scientific">Pararobbsia silviterrae</name>
    <dbReference type="NCBI Taxonomy" id="1792498"/>
    <lineage>
        <taxon>Bacteria</taxon>
        <taxon>Pseudomonadati</taxon>
        <taxon>Pseudomonadota</taxon>
        <taxon>Betaproteobacteria</taxon>
        <taxon>Burkholderiales</taxon>
        <taxon>Burkholderiaceae</taxon>
        <taxon>Pararobbsia</taxon>
    </lineage>
</organism>
<reference evidence="1 2" key="1">
    <citation type="submission" date="2018-10" db="EMBL/GenBank/DDBJ databases">
        <title>Robbsia sp. DHC34, isolated from soil.</title>
        <authorList>
            <person name="Gao Z.-H."/>
            <person name="Qiu L.-H."/>
        </authorList>
    </citation>
    <scope>NUCLEOTIDE SEQUENCE [LARGE SCALE GENOMIC DNA]</scope>
    <source>
        <strain evidence="1 2">DHC34</strain>
    </source>
</reference>
<comment type="caution">
    <text evidence="1">The sequence shown here is derived from an EMBL/GenBank/DDBJ whole genome shotgun (WGS) entry which is preliminary data.</text>
</comment>
<protein>
    <submittedName>
        <fullName evidence="1">Uncharacterized protein</fullName>
    </submittedName>
</protein>
<name>A0A494X4Q6_9BURK</name>
<gene>
    <name evidence="1" type="ORF">D7S86_26895</name>
</gene>
<dbReference type="AlphaFoldDB" id="A0A494X4Q6"/>
<accession>A0A494X4Q6</accession>
<dbReference type="RefSeq" id="WP_121091208.1">
    <property type="nucleotide sequence ID" value="NZ_RBZU01000019.1"/>
</dbReference>
<dbReference type="Proteomes" id="UP000270342">
    <property type="component" value="Unassembled WGS sequence"/>
</dbReference>